<reference evidence="5 6" key="1">
    <citation type="submission" date="2015-01" db="EMBL/GenBank/DDBJ databases">
        <title>The Genome Sequence of Ochroconis gallopava CBS43764.</title>
        <authorList>
            <consortium name="The Broad Institute Genomics Platform"/>
            <person name="Cuomo C."/>
            <person name="de Hoog S."/>
            <person name="Gorbushina A."/>
            <person name="Stielow B."/>
            <person name="Teixiera M."/>
            <person name="Abouelleil A."/>
            <person name="Chapman S.B."/>
            <person name="Priest M."/>
            <person name="Young S.K."/>
            <person name="Wortman J."/>
            <person name="Nusbaum C."/>
            <person name="Birren B."/>
        </authorList>
    </citation>
    <scope>NUCLEOTIDE SEQUENCE [LARGE SCALE GENOMIC DNA]</scope>
    <source>
        <strain evidence="5 6">CBS 43764</strain>
    </source>
</reference>
<dbReference type="EMBL" id="KN847565">
    <property type="protein sequence ID" value="KIW00313.1"/>
    <property type="molecule type" value="Genomic_DNA"/>
</dbReference>
<dbReference type="GeneID" id="27316173"/>
<keyword evidence="3" id="KW-0472">Membrane</keyword>
<keyword evidence="2" id="KW-0560">Oxidoreductase</keyword>
<evidence type="ECO:0000256" key="3">
    <source>
        <dbReference type="SAM" id="Phobius"/>
    </source>
</evidence>
<dbReference type="InterPro" id="IPR051609">
    <property type="entry name" value="NmrA/Isoflavone_reductase-like"/>
</dbReference>
<gene>
    <name evidence="5" type="ORF">PV09_08200</name>
</gene>
<dbReference type="VEuPathDB" id="FungiDB:PV09_08200"/>
<keyword evidence="6" id="KW-1185">Reference proteome</keyword>
<sequence>MSEKSLNVLVFGATGVIGRFIIAQLVANKADFNRIAIFTSLSTISSKSPEIQRLRNDGVEIIVGDVNLDSDVLKAYQGIDTVICAFGRNVIGKQIDLIRIAEESKYVKWFFPSEFGTDIEYEPGSRDEIPHQEKLRVRTYIREHVKELGHTYIVTGPYPELFVASSPDTKMGTFDVRNRTATIVGTGDERIGFTTMHDVGRFVVAALKRPTEARNQTLKVQSFVATQNQIISEFEKQTATKWGVEYVPFSELTAKEKLQWAEENPIAPIYTLRRIWIGGGTLYDHLDNESLGVLETDNLEKVIAHKIRTGGGSAIQSGKLQ</sequence>
<dbReference type="OrthoDB" id="419598at2759"/>
<dbReference type="Gene3D" id="3.90.25.10">
    <property type="entry name" value="UDP-galactose 4-epimerase, domain 1"/>
    <property type="match status" value="1"/>
</dbReference>
<dbReference type="STRING" id="253628.A0A0D2A0X1"/>
<dbReference type="CDD" id="cd05259">
    <property type="entry name" value="PCBER_SDR_a"/>
    <property type="match status" value="1"/>
</dbReference>
<accession>A0A0D2A0X1</accession>
<dbReference type="InParanoid" id="A0A0D2A0X1"/>
<dbReference type="Proteomes" id="UP000053259">
    <property type="component" value="Unassembled WGS sequence"/>
</dbReference>
<dbReference type="GO" id="GO:0016491">
    <property type="term" value="F:oxidoreductase activity"/>
    <property type="evidence" value="ECO:0007669"/>
    <property type="project" value="UniProtKB-KW"/>
</dbReference>
<evidence type="ECO:0000259" key="4">
    <source>
        <dbReference type="Pfam" id="PF05368"/>
    </source>
</evidence>
<keyword evidence="3" id="KW-0812">Transmembrane</keyword>
<feature type="domain" description="NmrA-like" evidence="4">
    <location>
        <begin position="7"/>
        <end position="252"/>
    </location>
</feature>
<evidence type="ECO:0000256" key="1">
    <source>
        <dbReference type="ARBA" id="ARBA00022857"/>
    </source>
</evidence>
<dbReference type="AlphaFoldDB" id="A0A0D2A0X1"/>
<dbReference type="InterPro" id="IPR036291">
    <property type="entry name" value="NAD(P)-bd_dom_sf"/>
</dbReference>
<dbReference type="RefSeq" id="XP_016210182.1">
    <property type="nucleotide sequence ID" value="XM_016362062.1"/>
</dbReference>
<dbReference type="InterPro" id="IPR045312">
    <property type="entry name" value="PCBER-like"/>
</dbReference>
<organism evidence="5 6">
    <name type="scientific">Verruconis gallopava</name>
    <dbReference type="NCBI Taxonomy" id="253628"/>
    <lineage>
        <taxon>Eukaryota</taxon>
        <taxon>Fungi</taxon>
        <taxon>Dikarya</taxon>
        <taxon>Ascomycota</taxon>
        <taxon>Pezizomycotina</taxon>
        <taxon>Dothideomycetes</taxon>
        <taxon>Pleosporomycetidae</taxon>
        <taxon>Venturiales</taxon>
        <taxon>Sympoventuriaceae</taxon>
        <taxon>Verruconis</taxon>
    </lineage>
</organism>
<dbReference type="HOGENOM" id="CLU_044876_2_0_1"/>
<protein>
    <recommendedName>
        <fullName evidence="4">NmrA-like domain-containing protein</fullName>
    </recommendedName>
</protein>
<evidence type="ECO:0000313" key="6">
    <source>
        <dbReference type="Proteomes" id="UP000053259"/>
    </source>
</evidence>
<dbReference type="PANTHER" id="PTHR47706">
    <property type="entry name" value="NMRA-LIKE FAMILY PROTEIN"/>
    <property type="match status" value="1"/>
</dbReference>
<dbReference type="PANTHER" id="PTHR47706:SF11">
    <property type="entry name" value="ISOFLAVONE REDUCTASE FAMILY PROTEIN (AFU_ORTHOLOGUE AFUA_1G12510)"/>
    <property type="match status" value="1"/>
</dbReference>
<proteinExistence type="predicted"/>
<dbReference type="SUPFAM" id="SSF51735">
    <property type="entry name" value="NAD(P)-binding Rossmann-fold domains"/>
    <property type="match status" value="1"/>
</dbReference>
<dbReference type="InterPro" id="IPR008030">
    <property type="entry name" value="NmrA-like"/>
</dbReference>
<dbReference type="Gene3D" id="3.40.50.720">
    <property type="entry name" value="NAD(P)-binding Rossmann-like Domain"/>
    <property type="match status" value="1"/>
</dbReference>
<evidence type="ECO:0000256" key="2">
    <source>
        <dbReference type="ARBA" id="ARBA00023002"/>
    </source>
</evidence>
<dbReference type="Pfam" id="PF05368">
    <property type="entry name" value="NmrA"/>
    <property type="match status" value="1"/>
</dbReference>
<feature type="transmembrane region" description="Helical" evidence="3">
    <location>
        <begin position="6"/>
        <end position="27"/>
    </location>
</feature>
<keyword evidence="1" id="KW-0521">NADP</keyword>
<name>A0A0D2A0X1_9PEZI</name>
<keyword evidence="3" id="KW-1133">Transmembrane helix</keyword>
<evidence type="ECO:0000313" key="5">
    <source>
        <dbReference type="EMBL" id="KIW00313.1"/>
    </source>
</evidence>